<evidence type="ECO:0000313" key="1">
    <source>
        <dbReference type="EMBL" id="JAE27008.1"/>
    </source>
</evidence>
<reference evidence="1" key="2">
    <citation type="journal article" date="2015" name="Data Brief">
        <title>Shoot transcriptome of the giant reed, Arundo donax.</title>
        <authorList>
            <person name="Barrero R.A."/>
            <person name="Guerrero F.D."/>
            <person name="Moolhuijzen P."/>
            <person name="Goolsby J.A."/>
            <person name="Tidwell J."/>
            <person name="Bellgard S.E."/>
            <person name="Bellgard M.I."/>
        </authorList>
    </citation>
    <scope>NUCLEOTIDE SEQUENCE</scope>
    <source>
        <tissue evidence="1">Shoot tissue taken approximately 20 cm above the soil surface</tissue>
    </source>
</reference>
<organism evidence="1">
    <name type="scientific">Arundo donax</name>
    <name type="common">Giant reed</name>
    <name type="synonym">Donax arundinaceus</name>
    <dbReference type="NCBI Taxonomy" id="35708"/>
    <lineage>
        <taxon>Eukaryota</taxon>
        <taxon>Viridiplantae</taxon>
        <taxon>Streptophyta</taxon>
        <taxon>Embryophyta</taxon>
        <taxon>Tracheophyta</taxon>
        <taxon>Spermatophyta</taxon>
        <taxon>Magnoliopsida</taxon>
        <taxon>Liliopsida</taxon>
        <taxon>Poales</taxon>
        <taxon>Poaceae</taxon>
        <taxon>PACMAD clade</taxon>
        <taxon>Arundinoideae</taxon>
        <taxon>Arundineae</taxon>
        <taxon>Arundo</taxon>
    </lineage>
</organism>
<reference evidence="1" key="1">
    <citation type="submission" date="2014-09" db="EMBL/GenBank/DDBJ databases">
        <authorList>
            <person name="Magalhaes I.L.F."/>
            <person name="Oliveira U."/>
            <person name="Santos F.R."/>
            <person name="Vidigal T.H.D.A."/>
            <person name="Brescovit A.D."/>
            <person name="Santos A.J."/>
        </authorList>
    </citation>
    <scope>NUCLEOTIDE SEQUENCE</scope>
    <source>
        <tissue evidence="1">Shoot tissue taken approximately 20 cm above the soil surface</tissue>
    </source>
</reference>
<sequence>MVNSLFFGSKSIDELRELNYRHSKECLIHSFLFKNSYFSCILDIKLK</sequence>
<proteinExistence type="predicted"/>
<dbReference type="EMBL" id="GBRH01170888">
    <property type="protein sequence ID" value="JAE27008.1"/>
    <property type="molecule type" value="Transcribed_RNA"/>
</dbReference>
<accession>A0A0A9H2C9</accession>
<dbReference type="AlphaFoldDB" id="A0A0A9H2C9"/>
<name>A0A0A9H2C9_ARUDO</name>
<protein>
    <submittedName>
        <fullName evidence="1">Uncharacterized protein</fullName>
    </submittedName>
</protein>